<sequence>MPREMKPENAAEMLHADVQPLSVARPSQRRAMGAGTSSGSGRVRHDEKITVYISSEELLRLEQARLALRSDHGISVDRGRVVREAVATCLDDLDAHDTDSALVHRLGSDS</sequence>
<gene>
    <name evidence="2" type="ORF">FB460_1364</name>
</gene>
<organism evidence="2 3">
    <name type="scientific">Propioniferax innocua</name>
    <dbReference type="NCBI Taxonomy" id="1753"/>
    <lineage>
        <taxon>Bacteria</taxon>
        <taxon>Bacillati</taxon>
        <taxon>Actinomycetota</taxon>
        <taxon>Actinomycetes</taxon>
        <taxon>Propionibacteriales</taxon>
        <taxon>Propionibacteriaceae</taxon>
        <taxon>Propioniferax</taxon>
    </lineage>
</organism>
<dbReference type="AlphaFoldDB" id="A0A542ZB27"/>
<keyword evidence="3" id="KW-1185">Reference proteome</keyword>
<accession>A0A542ZB27</accession>
<name>A0A542ZB27_9ACTN</name>
<dbReference type="EMBL" id="VFOR01000002">
    <property type="protein sequence ID" value="TQL57534.1"/>
    <property type="molecule type" value="Genomic_DNA"/>
</dbReference>
<dbReference type="RefSeq" id="WP_211345898.1">
    <property type="nucleotide sequence ID" value="NZ_BAAAMD010000003.1"/>
</dbReference>
<evidence type="ECO:0000313" key="3">
    <source>
        <dbReference type="Proteomes" id="UP000316196"/>
    </source>
</evidence>
<reference evidence="2 3" key="1">
    <citation type="submission" date="2019-06" db="EMBL/GenBank/DDBJ databases">
        <title>Sequencing the genomes of 1000 actinobacteria strains.</title>
        <authorList>
            <person name="Klenk H.-P."/>
        </authorList>
    </citation>
    <scope>NUCLEOTIDE SEQUENCE [LARGE SCALE GENOMIC DNA]</scope>
    <source>
        <strain evidence="2 3">DSM 8251</strain>
    </source>
</reference>
<feature type="region of interest" description="Disordered" evidence="1">
    <location>
        <begin position="1"/>
        <end position="43"/>
    </location>
</feature>
<dbReference type="Proteomes" id="UP000316196">
    <property type="component" value="Unassembled WGS sequence"/>
</dbReference>
<comment type="caution">
    <text evidence="2">The sequence shown here is derived from an EMBL/GenBank/DDBJ whole genome shotgun (WGS) entry which is preliminary data.</text>
</comment>
<evidence type="ECO:0000313" key="2">
    <source>
        <dbReference type="EMBL" id="TQL57534.1"/>
    </source>
</evidence>
<protein>
    <submittedName>
        <fullName evidence="2">Uncharacterized protein</fullName>
    </submittedName>
</protein>
<evidence type="ECO:0000256" key="1">
    <source>
        <dbReference type="SAM" id="MobiDB-lite"/>
    </source>
</evidence>
<proteinExistence type="predicted"/>